<evidence type="ECO:0000256" key="2">
    <source>
        <dbReference type="ARBA" id="ARBA00022603"/>
    </source>
</evidence>
<accession>A0A455T9F3</accession>
<keyword evidence="3 6" id="KW-0808">Transferase</keyword>
<evidence type="ECO:0000256" key="3">
    <source>
        <dbReference type="ARBA" id="ARBA00022679"/>
    </source>
</evidence>
<dbReference type="CDD" id="cd02440">
    <property type="entry name" value="AdoMet_MTases"/>
    <property type="match status" value="1"/>
</dbReference>
<name>A0A455T9F3_9CHLR</name>
<reference evidence="6" key="1">
    <citation type="submission" date="2018-12" db="EMBL/GenBank/DDBJ databases">
        <title>Novel natural products biosynthetic potential of the class Ktedonobacteria.</title>
        <authorList>
            <person name="Zheng Y."/>
            <person name="Saitou A."/>
            <person name="Wang C.M."/>
            <person name="Toyoda A."/>
            <person name="Minakuchi Y."/>
            <person name="Sekiguchi Y."/>
            <person name="Ueda K."/>
            <person name="Takano H."/>
            <person name="Sakai Y."/>
            <person name="Yokota A."/>
            <person name="Yabe S."/>
        </authorList>
    </citation>
    <scope>NUCLEOTIDE SEQUENCE</scope>
    <source>
        <strain evidence="6">A3-2</strain>
    </source>
</reference>
<sequence length="346" mass="39682">MAELIWQQKHNPYAQGVPSRLRVETCERFPGEGEPAEGGSEGSLVSGGVDLWENRLIYGDKGQVLAALLAEFAGAVDLIYIDPPFMTERTYRGRRGLAYDDRWQHNLDAYLQWLYETFLLLYRLLAPHGSLYVHLDWRTVHFARLLLDEVFRAAAADGGGFQNEIIWHYHSGGRPRRSRGFARKHDTLLLYTRSRQYCFHGERVGPLRGSERRNHMRRQVEADGRVCWTIRSGGRLYRYYADEPMTPADVWCDISHLHQRDPERNGYATQKPAALLERIVLASSEVNDLVLDCFCGSGVTPAVAERLGRRWIACDGSPLAIEVTRERLLQIRPRRAFCLQRVVALE</sequence>
<keyword evidence="2 6" id="KW-0489">Methyltransferase</keyword>
<dbReference type="SUPFAM" id="SSF53335">
    <property type="entry name" value="S-adenosyl-L-methionine-dependent methyltransferases"/>
    <property type="match status" value="1"/>
</dbReference>
<dbReference type="AlphaFoldDB" id="A0A455T9F3"/>
<gene>
    <name evidence="6" type="ORF">KTA_42040</name>
</gene>
<dbReference type="GO" id="GO:0032259">
    <property type="term" value="P:methylation"/>
    <property type="evidence" value="ECO:0007669"/>
    <property type="project" value="UniProtKB-KW"/>
</dbReference>
<dbReference type="REBASE" id="310658">
    <property type="entry name" value="M.TspA32ORF42040P"/>
</dbReference>
<comment type="similarity">
    <text evidence="1">Belongs to the N(4)/N(6)-methyltransferase family.</text>
</comment>
<dbReference type="PROSITE" id="PS00092">
    <property type="entry name" value="N6_MTASE"/>
    <property type="match status" value="1"/>
</dbReference>
<dbReference type="InterPro" id="IPR002295">
    <property type="entry name" value="N4/N6-MTase_EcoPI_Mod-like"/>
</dbReference>
<proteinExistence type="inferred from homology"/>
<evidence type="ECO:0000256" key="4">
    <source>
        <dbReference type="ARBA" id="ARBA00022691"/>
    </source>
</evidence>
<evidence type="ECO:0000313" key="6">
    <source>
        <dbReference type="EMBL" id="BBH96005.1"/>
    </source>
</evidence>
<keyword evidence="4" id="KW-0949">S-adenosyl-L-methionine</keyword>
<dbReference type="EMBL" id="AP019377">
    <property type="protein sequence ID" value="BBH96005.1"/>
    <property type="molecule type" value="Genomic_DNA"/>
</dbReference>
<organism evidence="6">
    <name type="scientific">Thermogemmatispora argillosa</name>
    <dbReference type="NCBI Taxonomy" id="2045280"/>
    <lineage>
        <taxon>Bacteria</taxon>
        <taxon>Bacillati</taxon>
        <taxon>Chloroflexota</taxon>
        <taxon>Ktedonobacteria</taxon>
        <taxon>Thermogemmatisporales</taxon>
        <taxon>Thermogemmatisporaceae</taxon>
        <taxon>Thermogemmatispora</taxon>
    </lineage>
</organism>
<dbReference type="InterPro" id="IPR029063">
    <property type="entry name" value="SAM-dependent_MTases_sf"/>
</dbReference>
<dbReference type="InterPro" id="IPR002052">
    <property type="entry name" value="DNA_methylase_N6_adenine_CS"/>
</dbReference>
<feature type="domain" description="DNA methylase N-4/N-6" evidence="5">
    <location>
        <begin position="76"/>
        <end position="322"/>
    </location>
</feature>
<dbReference type="Pfam" id="PF01555">
    <property type="entry name" value="N6_N4_Mtase"/>
    <property type="match status" value="1"/>
</dbReference>
<dbReference type="Gene3D" id="3.40.50.150">
    <property type="entry name" value="Vaccinia Virus protein VP39"/>
    <property type="match status" value="1"/>
</dbReference>
<dbReference type="GO" id="GO:0008170">
    <property type="term" value="F:N-methyltransferase activity"/>
    <property type="evidence" value="ECO:0007669"/>
    <property type="project" value="InterPro"/>
</dbReference>
<dbReference type="InterPro" id="IPR002941">
    <property type="entry name" value="DNA_methylase_N4/N6"/>
</dbReference>
<evidence type="ECO:0000259" key="5">
    <source>
        <dbReference type="Pfam" id="PF01555"/>
    </source>
</evidence>
<protein>
    <submittedName>
        <fullName evidence="6">Site-specific DNA-methyltransferase</fullName>
    </submittedName>
</protein>
<dbReference type="PRINTS" id="PR00506">
    <property type="entry name" value="D21N6MTFRASE"/>
</dbReference>
<evidence type="ECO:0000256" key="1">
    <source>
        <dbReference type="ARBA" id="ARBA00006594"/>
    </source>
</evidence>
<dbReference type="GO" id="GO:0003677">
    <property type="term" value="F:DNA binding"/>
    <property type="evidence" value="ECO:0007669"/>
    <property type="project" value="InterPro"/>
</dbReference>